<proteinExistence type="predicted"/>
<name>A0AAV9Y390_9CRYT</name>
<comment type="caution">
    <text evidence="1">The sequence shown here is derived from an EMBL/GenBank/DDBJ whole genome shotgun (WGS) entry which is preliminary data.</text>
</comment>
<dbReference type="AlphaFoldDB" id="A0AAV9Y390"/>
<reference evidence="1 2" key="1">
    <citation type="submission" date="2023-10" db="EMBL/GenBank/DDBJ databases">
        <title>Comparative genomics analysis reveals potential genetic determinants of host preference in Cryptosporidium xiaoi.</title>
        <authorList>
            <person name="Xiao L."/>
            <person name="Li J."/>
        </authorList>
    </citation>
    <scope>NUCLEOTIDE SEQUENCE [LARGE SCALE GENOMIC DNA]</scope>
    <source>
        <strain evidence="1 2">52996</strain>
    </source>
</reference>
<protein>
    <submittedName>
        <fullName evidence="1">Uncharacterized protein</fullName>
    </submittedName>
</protein>
<organism evidence="1 2">
    <name type="scientific">Cryptosporidium xiaoi</name>
    <dbReference type="NCBI Taxonomy" id="659607"/>
    <lineage>
        <taxon>Eukaryota</taxon>
        <taxon>Sar</taxon>
        <taxon>Alveolata</taxon>
        <taxon>Apicomplexa</taxon>
        <taxon>Conoidasida</taxon>
        <taxon>Coccidia</taxon>
        <taxon>Eucoccidiorida</taxon>
        <taxon>Eimeriorina</taxon>
        <taxon>Cryptosporidiidae</taxon>
        <taxon>Cryptosporidium</taxon>
    </lineage>
</organism>
<evidence type="ECO:0000313" key="2">
    <source>
        <dbReference type="Proteomes" id="UP001311799"/>
    </source>
</evidence>
<dbReference type="EMBL" id="JAWDEY010000004">
    <property type="protein sequence ID" value="KAK6590757.1"/>
    <property type="molecule type" value="Genomic_DNA"/>
</dbReference>
<evidence type="ECO:0000313" key="1">
    <source>
        <dbReference type="EMBL" id="KAK6590757.1"/>
    </source>
</evidence>
<accession>A0AAV9Y390</accession>
<keyword evidence="2" id="KW-1185">Reference proteome</keyword>
<gene>
    <name evidence="1" type="ORF">RS030_132063</name>
</gene>
<dbReference type="Proteomes" id="UP001311799">
    <property type="component" value="Unassembled WGS sequence"/>
</dbReference>
<sequence>MLVKVTSVRDASNFLRVLNEYIEYSFENIFELVDACNDELRMLLMEIIITSDRKGVEYIGIRSKIEDSSDIKSSSPEKYALLSLGIKKMNEFSEAKVIRIIKLYCFKSVDGPVSFEEICLNNDLREMNKEDERKMAHIYRR</sequence>